<evidence type="ECO:0000256" key="1">
    <source>
        <dbReference type="SAM" id="Phobius"/>
    </source>
</evidence>
<proteinExistence type="predicted"/>
<protein>
    <recommendedName>
        <fullName evidence="4">Oligosaccharide repeat unit polymerase</fullName>
    </recommendedName>
</protein>
<gene>
    <name evidence="2" type="ORF">GFB47_01350</name>
</gene>
<evidence type="ECO:0000313" key="2">
    <source>
        <dbReference type="EMBL" id="QGA64191.1"/>
    </source>
</evidence>
<feature type="transmembrane region" description="Helical" evidence="1">
    <location>
        <begin position="100"/>
        <end position="117"/>
    </location>
</feature>
<keyword evidence="1" id="KW-0812">Transmembrane</keyword>
<feature type="transmembrane region" description="Helical" evidence="1">
    <location>
        <begin position="124"/>
        <end position="140"/>
    </location>
</feature>
<feature type="transmembrane region" description="Helical" evidence="1">
    <location>
        <begin position="357"/>
        <end position="376"/>
    </location>
</feature>
<feature type="transmembrane region" description="Helical" evidence="1">
    <location>
        <begin position="55"/>
        <end position="80"/>
    </location>
</feature>
<accession>A0A5Q0TC21</accession>
<dbReference type="RefSeq" id="WP_153445955.1">
    <property type="nucleotide sequence ID" value="NZ_CP045699.1"/>
</dbReference>
<name>A0A5Q0TC21_9VIBR</name>
<feature type="transmembrane region" description="Helical" evidence="1">
    <location>
        <begin position="298"/>
        <end position="322"/>
    </location>
</feature>
<feature type="transmembrane region" description="Helical" evidence="1">
    <location>
        <begin position="12"/>
        <end position="34"/>
    </location>
</feature>
<dbReference type="EMBL" id="CP045699">
    <property type="protein sequence ID" value="QGA64191.1"/>
    <property type="molecule type" value="Genomic_DNA"/>
</dbReference>
<feature type="transmembrane region" description="Helical" evidence="1">
    <location>
        <begin position="334"/>
        <end position="351"/>
    </location>
</feature>
<keyword evidence="3" id="KW-1185">Reference proteome</keyword>
<organism evidence="2 3">
    <name type="scientific">Vibrio algicola</name>
    <dbReference type="NCBI Taxonomy" id="2662262"/>
    <lineage>
        <taxon>Bacteria</taxon>
        <taxon>Pseudomonadati</taxon>
        <taxon>Pseudomonadota</taxon>
        <taxon>Gammaproteobacteria</taxon>
        <taxon>Vibrionales</taxon>
        <taxon>Vibrionaceae</taxon>
        <taxon>Vibrio</taxon>
    </lineage>
</organism>
<evidence type="ECO:0000313" key="3">
    <source>
        <dbReference type="Proteomes" id="UP000348942"/>
    </source>
</evidence>
<keyword evidence="1" id="KW-0472">Membrane</keyword>
<dbReference type="AlphaFoldDB" id="A0A5Q0TC21"/>
<reference evidence="2 3" key="1">
    <citation type="submission" date="2019-10" db="EMBL/GenBank/DDBJ databases">
        <title>Vibrio sp. nov., isolated from Coralline algae surface.</title>
        <authorList>
            <person name="Geng Y."/>
            <person name="Zhang X."/>
        </authorList>
    </citation>
    <scope>NUCLEOTIDE SEQUENCE [LARGE SCALE GENOMIC DNA]</scope>
    <source>
        <strain evidence="2 3">SM1977</strain>
    </source>
</reference>
<feature type="transmembrane region" description="Helical" evidence="1">
    <location>
        <begin position="146"/>
        <end position="163"/>
    </location>
</feature>
<keyword evidence="1" id="KW-1133">Transmembrane helix</keyword>
<sequence>MTDIQKYQYESTFLLFFSAVCVFLILSIISNILISDVRIRRPSIQSIDSKVIRSLNLIFIVVACLNFIYISNLVSGGVLSYFLSLKSNAELVSVMKLSQLGYNLLYISMFISIVAYVNKDISKYHLFVVMFFFFFIFITKARVTQLVTDMLFFLLFYVRLINLKVSLKKVFFFGVVIFLSAMLIFSIRYITDMYRVGMISSVSLSNIRTIIGMILDKLLNEGNLPNYASFFAMVNSYGIFLDYREGETIIAPLFNLFPALKSFISDGVDFTPISIQFKQAFFVSEPGSGFPPSLFGEFYANGGVIFLFFGIFSLVFMSYILYHKLLRTNNSMYIYIYIYILSKIIFILPKGEMARFTNINVLFVTVPLIWFVLFLLRRKGNNDISYLQR</sequence>
<evidence type="ECO:0008006" key="4">
    <source>
        <dbReference type="Google" id="ProtNLM"/>
    </source>
</evidence>
<dbReference type="Proteomes" id="UP000348942">
    <property type="component" value="Chromosome 1"/>
</dbReference>
<feature type="transmembrane region" description="Helical" evidence="1">
    <location>
        <begin position="170"/>
        <end position="190"/>
    </location>
</feature>